<evidence type="ECO:0000256" key="2">
    <source>
        <dbReference type="ARBA" id="ARBA00023043"/>
    </source>
</evidence>
<keyword evidence="1" id="KW-0677">Repeat</keyword>
<evidence type="ECO:0000313" key="4">
    <source>
        <dbReference type="EMBL" id="GFO34651.1"/>
    </source>
</evidence>
<evidence type="ECO:0000313" key="5">
    <source>
        <dbReference type="Proteomes" id="UP000735302"/>
    </source>
</evidence>
<keyword evidence="5" id="KW-1185">Reference proteome</keyword>
<feature type="repeat" description="ANK" evidence="3">
    <location>
        <begin position="181"/>
        <end position="213"/>
    </location>
</feature>
<dbReference type="EMBL" id="BLXT01006926">
    <property type="protein sequence ID" value="GFO34651.1"/>
    <property type="molecule type" value="Genomic_DNA"/>
</dbReference>
<evidence type="ECO:0000256" key="1">
    <source>
        <dbReference type="ARBA" id="ARBA00022737"/>
    </source>
</evidence>
<dbReference type="PANTHER" id="PTHR46680">
    <property type="entry name" value="NF-KAPPA-B INHIBITOR ALPHA"/>
    <property type="match status" value="1"/>
</dbReference>
<dbReference type="PROSITE" id="PS50088">
    <property type="entry name" value="ANK_REPEAT"/>
    <property type="match status" value="2"/>
</dbReference>
<evidence type="ECO:0000256" key="3">
    <source>
        <dbReference type="PROSITE-ProRule" id="PRU00023"/>
    </source>
</evidence>
<name>A0AAV4CS75_9GAST</name>
<gene>
    <name evidence="4" type="ORF">PoB_006115600</name>
</gene>
<protein>
    <submittedName>
        <fullName evidence="4">Neurogenic locus notch protein</fullName>
    </submittedName>
</protein>
<dbReference type="InterPro" id="IPR002110">
    <property type="entry name" value="Ankyrin_rpt"/>
</dbReference>
<dbReference type="GO" id="GO:0005829">
    <property type="term" value="C:cytosol"/>
    <property type="evidence" value="ECO:0007669"/>
    <property type="project" value="TreeGrafter"/>
</dbReference>
<dbReference type="GO" id="GO:0071356">
    <property type="term" value="P:cellular response to tumor necrosis factor"/>
    <property type="evidence" value="ECO:0007669"/>
    <property type="project" value="TreeGrafter"/>
</dbReference>
<dbReference type="SMART" id="SM00248">
    <property type="entry name" value="ANK"/>
    <property type="match status" value="5"/>
</dbReference>
<accession>A0AAV4CS75</accession>
<dbReference type="PROSITE" id="PS50297">
    <property type="entry name" value="ANK_REP_REGION"/>
    <property type="match status" value="2"/>
</dbReference>
<dbReference type="Pfam" id="PF12796">
    <property type="entry name" value="Ank_2"/>
    <property type="match status" value="1"/>
</dbReference>
<dbReference type="Proteomes" id="UP000735302">
    <property type="component" value="Unassembled WGS sequence"/>
</dbReference>
<dbReference type="InterPro" id="IPR051070">
    <property type="entry name" value="NF-kappa-B_inhibitor"/>
</dbReference>
<dbReference type="SUPFAM" id="SSF48403">
    <property type="entry name" value="Ankyrin repeat"/>
    <property type="match status" value="1"/>
</dbReference>
<organism evidence="4 5">
    <name type="scientific">Plakobranchus ocellatus</name>
    <dbReference type="NCBI Taxonomy" id="259542"/>
    <lineage>
        <taxon>Eukaryota</taxon>
        <taxon>Metazoa</taxon>
        <taxon>Spiralia</taxon>
        <taxon>Lophotrochozoa</taxon>
        <taxon>Mollusca</taxon>
        <taxon>Gastropoda</taxon>
        <taxon>Heterobranchia</taxon>
        <taxon>Euthyneura</taxon>
        <taxon>Panpulmonata</taxon>
        <taxon>Sacoglossa</taxon>
        <taxon>Placobranchoidea</taxon>
        <taxon>Plakobranchidae</taxon>
        <taxon>Plakobranchus</taxon>
    </lineage>
</organism>
<proteinExistence type="predicted"/>
<reference evidence="4 5" key="1">
    <citation type="journal article" date="2021" name="Elife">
        <title>Chloroplast acquisition without the gene transfer in kleptoplastic sea slugs, Plakobranchus ocellatus.</title>
        <authorList>
            <person name="Maeda T."/>
            <person name="Takahashi S."/>
            <person name="Yoshida T."/>
            <person name="Shimamura S."/>
            <person name="Takaki Y."/>
            <person name="Nagai Y."/>
            <person name="Toyoda A."/>
            <person name="Suzuki Y."/>
            <person name="Arimoto A."/>
            <person name="Ishii H."/>
            <person name="Satoh N."/>
            <person name="Nishiyama T."/>
            <person name="Hasebe M."/>
            <person name="Maruyama T."/>
            <person name="Minagawa J."/>
            <person name="Obokata J."/>
            <person name="Shigenobu S."/>
        </authorList>
    </citation>
    <scope>NUCLEOTIDE SEQUENCE [LARGE SCALE GENOMIC DNA]</scope>
</reference>
<comment type="caution">
    <text evidence="4">The sequence shown here is derived from an EMBL/GenBank/DDBJ whole genome shotgun (WGS) entry which is preliminary data.</text>
</comment>
<dbReference type="AlphaFoldDB" id="A0AAV4CS75"/>
<dbReference type="Gene3D" id="1.25.40.20">
    <property type="entry name" value="Ankyrin repeat-containing domain"/>
    <property type="match status" value="1"/>
</dbReference>
<sequence length="400" mass="45164">MESLADDINHGCSVRDIEAILDKVDFRHDKEQTYQYGLNAIMAAIKRGSTSILKVIINSTFFQRRRKQILCNEIPALIYYTADVASLSSIKSICSILATALPSQDINEAIQRLNEDGFSALHLAAIDGNNHAAKHLVQIGADPKQQSLDGNTALTLSIACKRSRFWKFILPSSNVNSKDEDGDTPLMFAAWRKEPALVSDLIEAGADINAVSRHGSTALWNAVYRSCPEVVLTLLKANADMKVCCEGTHLFLEDESFDEEERSIKKIYVSTPRSLLWVAIDRANDTKREKDSLTVIGLLIESGYDLRQEKWIKVFKKSSPSGALRSQDIPKTIFENEDLRTFLLSLYRKPLYLKDICRDCVREIHRRHHSEISYPNWVYNLGVGKRMSDFLTLDYLATCL</sequence>
<dbReference type="InterPro" id="IPR036770">
    <property type="entry name" value="Ankyrin_rpt-contain_sf"/>
</dbReference>
<dbReference type="PANTHER" id="PTHR46680:SF3">
    <property type="entry name" value="NF-KAPPA-B INHIBITOR CACTUS"/>
    <property type="match status" value="1"/>
</dbReference>
<keyword evidence="2 3" id="KW-0040">ANK repeat</keyword>
<dbReference type="GO" id="GO:0051059">
    <property type="term" value="F:NF-kappaB binding"/>
    <property type="evidence" value="ECO:0007669"/>
    <property type="project" value="TreeGrafter"/>
</dbReference>
<dbReference type="Pfam" id="PF00023">
    <property type="entry name" value="Ank"/>
    <property type="match status" value="1"/>
</dbReference>
<feature type="repeat" description="ANK" evidence="3">
    <location>
        <begin position="116"/>
        <end position="148"/>
    </location>
</feature>